<dbReference type="Proteomes" id="UP000462014">
    <property type="component" value="Unassembled WGS sequence"/>
</dbReference>
<keyword evidence="3" id="KW-1185">Reference proteome</keyword>
<name>A0A7K1SYZ3_9SPHI</name>
<feature type="signal peptide" evidence="1">
    <location>
        <begin position="1"/>
        <end position="25"/>
    </location>
</feature>
<keyword evidence="1" id="KW-0732">Signal</keyword>
<dbReference type="AlphaFoldDB" id="A0A7K1SYZ3"/>
<evidence type="ECO:0000256" key="1">
    <source>
        <dbReference type="SAM" id="SignalP"/>
    </source>
</evidence>
<evidence type="ECO:0008006" key="4">
    <source>
        <dbReference type="Google" id="ProtNLM"/>
    </source>
</evidence>
<dbReference type="RefSeq" id="WP_157567347.1">
    <property type="nucleotide sequence ID" value="NZ_WPIK01000010.1"/>
</dbReference>
<sequence>MSVQSLIKKLLFCLGFIAFGSYANAQVTLITGPSDRITSPPTTSSAVGQIISSGGSISLKIGSASTATDIIYQWYKLDSTGVKHLVQSSSNSAYTETTTDAGYYTYQLVMSNSNQCTSDISDPFKVYVLPVLNPTIAASSATICSNGVSASTLTANPGNSKYSYLYQWALNGTNIAGATAATYTTTANTTGSNTYSVKVSYALSSTNTGTASQIINIVPVPTKPAISVGQ</sequence>
<comment type="caution">
    <text evidence="2">The sequence shown here is derived from an EMBL/GenBank/DDBJ whole genome shotgun (WGS) entry which is preliminary data.</text>
</comment>
<reference evidence="2 3" key="1">
    <citation type="submission" date="2019-12" db="EMBL/GenBank/DDBJ databases">
        <title>Mucilaginibacter sp. HMF7410 genome sequencing and assembly.</title>
        <authorList>
            <person name="Kang H."/>
            <person name="Cha I."/>
            <person name="Kim H."/>
            <person name="Joh K."/>
        </authorList>
    </citation>
    <scope>NUCLEOTIDE SEQUENCE [LARGE SCALE GENOMIC DNA]</scope>
    <source>
        <strain evidence="2 3">HMF7410</strain>
    </source>
</reference>
<dbReference type="Gene3D" id="2.60.40.2700">
    <property type="match status" value="1"/>
</dbReference>
<feature type="chain" id="PRO_5029685086" description="Ig-like domain-containing protein" evidence="1">
    <location>
        <begin position="26"/>
        <end position="230"/>
    </location>
</feature>
<dbReference type="EMBL" id="WPIK01000010">
    <property type="protein sequence ID" value="MVN22260.1"/>
    <property type="molecule type" value="Genomic_DNA"/>
</dbReference>
<accession>A0A7K1SYZ3</accession>
<gene>
    <name evidence="2" type="ORF">GO621_12025</name>
</gene>
<protein>
    <recommendedName>
        <fullName evidence="4">Ig-like domain-containing protein</fullName>
    </recommendedName>
</protein>
<evidence type="ECO:0000313" key="3">
    <source>
        <dbReference type="Proteomes" id="UP000462014"/>
    </source>
</evidence>
<organism evidence="2 3">
    <name type="scientific">Mucilaginibacter arboris</name>
    <dbReference type="NCBI Taxonomy" id="2682090"/>
    <lineage>
        <taxon>Bacteria</taxon>
        <taxon>Pseudomonadati</taxon>
        <taxon>Bacteroidota</taxon>
        <taxon>Sphingobacteriia</taxon>
        <taxon>Sphingobacteriales</taxon>
        <taxon>Sphingobacteriaceae</taxon>
        <taxon>Mucilaginibacter</taxon>
    </lineage>
</organism>
<evidence type="ECO:0000313" key="2">
    <source>
        <dbReference type="EMBL" id="MVN22260.1"/>
    </source>
</evidence>
<proteinExistence type="predicted"/>